<evidence type="ECO:0000313" key="1">
    <source>
        <dbReference type="EMBL" id="KAK8864844.1"/>
    </source>
</evidence>
<dbReference type="SUPFAM" id="SSF49785">
    <property type="entry name" value="Galactose-binding domain-like"/>
    <property type="match status" value="1"/>
</dbReference>
<evidence type="ECO:0000313" key="2">
    <source>
        <dbReference type="Proteomes" id="UP001470230"/>
    </source>
</evidence>
<dbReference type="EMBL" id="JAPFFF010000016">
    <property type="protein sequence ID" value="KAK8864844.1"/>
    <property type="molecule type" value="Genomic_DNA"/>
</dbReference>
<dbReference type="Proteomes" id="UP001470230">
    <property type="component" value="Unassembled WGS sequence"/>
</dbReference>
<proteinExistence type="predicted"/>
<protein>
    <recommendedName>
        <fullName evidence="3">F5/8 type C domain-containing protein</fullName>
    </recommendedName>
</protein>
<name>A0ABR2IMX7_9EUKA</name>
<gene>
    <name evidence="1" type="ORF">M9Y10_010371</name>
</gene>
<dbReference type="InterPro" id="IPR008979">
    <property type="entry name" value="Galactose-bd-like_sf"/>
</dbReference>
<keyword evidence="2" id="KW-1185">Reference proteome</keyword>
<organism evidence="1 2">
    <name type="scientific">Tritrichomonas musculus</name>
    <dbReference type="NCBI Taxonomy" id="1915356"/>
    <lineage>
        <taxon>Eukaryota</taxon>
        <taxon>Metamonada</taxon>
        <taxon>Parabasalia</taxon>
        <taxon>Tritrichomonadida</taxon>
        <taxon>Tritrichomonadidae</taxon>
        <taxon>Tritrichomonas</taxon>
    </lineage>
</organism>
<comment type="caution">
    <text evidence="1">The sequence shown here is derived from an EMBL/GenBank/DDBJ whole genome shotgun (WGS) entry which is preliminary data.</text>
</comment>
<evidence type="ECO:0008006" key="3">
    <source>
        <dbReference type="Google" id="ProtNLM"/>
    </source>
</evidence>
<reference evidence="1 2" key="1">
    <citation type="submission" date="2024-04" db="EMBL/GenBank/DDBJ databases">
        <title>Tritrichomonas musculus Genome.</title>
        <authorList>
            <person name="Alves-Ferreira E."/>
            <person name="Grigg M."/>
            <person name="Lorenzi H."/>
            <person name="Galac M."/>
        </authorList>
    </citation>
    <scope>NUCLEOTIDE SEQUENCE [LARGE SCALE GENOMIC DNA]</scope>
    <source>
        <strain evidence="1 2">EAF2021</strain>
    </source>
</reference>
<sequence>MLIKLLKLIIYSIISNKHLKIESEDSLFDIIQNKFTNQSENSEDCIDIISFYEEIDFSGLSESKFRDFLNKFDFNEMTGLIWAKLRQCFHFTSFPFSKNNHFNLERYLYKGKCYEFIEEKKNCFKRIIHHLTKETGGNVNDNGTILVTASSVCNGHFPKHAVDLDDNLHYFQSVAMQDSWLKYDFKDRGYHPMNWVIECSNTDDDWKIVDSRKDVKYLDDCNAVHVFDIQVNLSVDEFCLYIRIRQTGVNTGNNYTLPLSALEFFGILD</sequence>
<accession>A0ABR2IMX7</accession>